<evidence type="ECO:0000256" key="13">
    <source>
        <dbReference type="SAM" id="Phobius"/>
    </source>
</evidence>
<keyword evidence="7 13" id="KW-1133">Transmembrane helix</keyword>
<evidence type="ECO:0000256" key="6">
    <source>
        <dbReference type="ARBA" id="ARBA00022792"/>
    </source>
</evidence>
<comment type="similarity">
    <text evidence="3 12">Belongs to the fungal cytochrome c oxidase subunit 7a family.</text>
</comment>
<evidence type="ECO:0000256" key="12">
    <source>
        <dbReference type="PIRNR" id="PIRNR000283"/>
    </source>
</evidence>
<evidence type="ECO:0000256" key="3">
    <source>
        <dbReference type="ARBA" id="ARBA00008862"/>
    </source>
</evidence>
<dbReference type="Proteomes" id="UP000644660">
    <property type="component" value="Unassembled WGS sequence"/>
</dbReference>
<dbReference type="GO" id="GO:0006123">
    <property type="term" value="P:mitochondrial electron transport, cytochrome c to oxygen"/>
    <property type="evidence" value="ECO:0007669"/>
    <property type="project" value="InterPro"/>
</dbReference>
<evidence type="ECO:0000256" key="5">
    <source>
        <dbReference type="ARBA" id="ARBA00022692"/>
    </source>
</evidence>
<keyword evidence="9 12" id="KW-0496">Mitochondrion</keyword>
<dbReference type="GO" id="GO:0004129">
    <property type="term" value="F:cytochrome-c oxidase activity"/>
    <property type="evidence" value="ECO:0007669"/>
    <property type="project" value="TreeGrafter"/>
</dbReference>
<evidence type="ECO:0000256" key="11">
    <source>
        <dbReference type="ARBA" id="ARBA00031091"/>
    </source>
</evidence>
<dbReference type="RefSeq" id="XP_041408824.1">
    <property type="nucleotide sequence ID" value="XM_041552890.1"/>
</dbReference>
<dbReference type="AlphaFoldDB" id="A0A8H2VKI6"/>
<dbReference type="PANTHER" id="PTHR28264:SF1">
    <property type="entry name" value="CYTOCHROME C OXIDASE SUBUNIT 6C"/>
    <property type="match status" value="1"/>
</dbReference>
<dbReference type="OrthoDB" id="2317211at2759"/>
<dbReference type="PANTHER" id="PTHR28264">
    <property type="entry name" value="CYTOCHROME C OXIDASE SUBUNIT 7A"/>
    <property type="match status" value="1"/>
</dbReference>
<dbReference type="GeneID" id="64860088"/>
<dbReference type="CDD" id="cd22888">
    <property type="entry name" value="CcO_VIIa_fungal"/>
    <property type="match status" value="1"/>
</dbReference>
<evidence type="ECO:0000256" key="10">
    <source>
        <dbReference type="ARBA" id="ARBA00023136"/>
    </source>
</evidence>
<evidence type="ECO:0000256" key="1">
    <source>
        <dbReference type="ARBA" id="ARBA00004434"/>
    </source>
</evidence>
<evidence type="ECO:0000256" key="9">
    <source>
        <dbReference type="ARBA" id="ARBA00023128"/>
    </source>
</evidence>
<protein>
    <recommendedName>
        <fullName evidence="4 12">Cytochrome c oxidase subunit 9, mitochondrial</fullName>
    </recommendedName>
    <alternativeName>
        <fullName evidence="11 12">Cytochrome c oxidase polypeptide VIIA</fullName>
    </alternativeName>
</protein>
<keyword evidence="8 12" id="KW-0560">Oxidoreductase</keyword>
<dbReference type="PIRSF" id="PIRSF000283">
    <property type="entry name" value="COX9"/>
    <property type="match status" value="1"/>
</dbReference>
<evidence type="ECO:0000313" key="14">
    <source>
        <dbReference type="EMBL" id="CAB4256980.1"/>
    </source>
</evidence>
<feature type="transmembrane region" description="Helical" evidence="13">
    <location>
        <begin position="15"/>
        <end position="35"/>
    </location>
</feature>
<dbReference type="EMBL" id="CAEFZW010000013">
    <property type="protein sequence ID" value="CAB4256980.1"/>
    <property type="molecule type" value="Genomic_DNA"/>
</dbReference>
<evidence type="ECO:0000256" key="8">
    <source>
        <dbReference type="ARBA" id="ARBA00023002"/>
    </source>
</evidence>
<comment type="caution">
    <text evidence="14">The sequence shown here is derived from an EMBL/GenBank/DDBJ whole genome shotgun (WGS) entry which is preliminary data.</text>
</comment>
<evidence type="ECO:0000256" key="7">
    <source>
        <dbReference type="ARBA" id="ARBA00022989"/>
    </source>
</evidence>
<name>A0A8H2VKI6_9SACH</name>
<sequence>MSAIAPITNTLRKRATLDILMGFTIGGAMGAYWWWGFHMDVINRREAFYAELAEKKRQENA</sequence>
<evidence type="ECO:0000256" key="4">
    <source>
        <dbReference type="ARBA" id="ARBA00016081"/>
    </source>
</evidence>
<dbReference type="GO" id="GO:0005743">
    <property type="term" value="C:mitochondrial inner membrane"/>
    <property type="evidence" value="ECO:0007669"/>
    <property type="project" value="UniProtKB-SubCell"/>
</dbReference>
<comment type="pathway">
    <text evidence="2 12">Energy metabolism; oxidative phosphorylation.</text>
</comment>
<keyword evidence="5 13" id="KW-0812">Transmembrane</keyword>
<comment type="subcellular location">
    <subcellularLocation>
        <location evidence="1">Mitochondrion inner membrane</location>
        <topology evidence="1">Single-pass membrane protein</topology>
    </subcellularLocation>
</comment>
<dbReference type="InterPro" id="IPR014368">
    <property type="entry name" value="Cyt_c_oxidase_su7a_fun"/>
</dbReference>
<keyword evidence="15" id="KW-1185">Reference proteome</keyword>
<keyword evidence="6 12" id="KW-0999">Mitochondrion inner membrane</keyword>
<dbReference type="GO" id="GO:0016491">
    <property type="term" value="F:oxidoreductase activity"/>
    <property type="evidence" value="ECO:0007669"/>
    <property type="project" value="UniProtKB-KW"/>
</dbReference>
<accession>A0A8H2VKI6</accession>
<gene>
    <name evidence="14" type="ORF">KABA2_13S00330</name>
</gene>
<comment type="function">
    <text evidence="12">Component of the cytochrome c oxidase, the last enzyme in the mitochondrial electron transport chain which drives oxidative phosphorylation.</text>
</comment>
<organism evidence="14 15">
    <name type="scientific">Maudiozyma barnettii</name>
    <dbReference type="NCBI Taxonomy" id="61262"/>
    <lineage>
        <taxon>Eukaryota</taxon>
        <taxon>Fungi</taxon>
        <taxon>Dikarya</taxon>
        <taxon>Ascomycota</taxon>
        <taxon>Saccharomycotina</taxon>
        <taxon>Saccharomycetes</taxon>
        <taxon>Saccharomycetales</taxon>
        <taxon>Saccharomycetaceae</taxon>
        <taxon>Maudiozyma</taxon>
    </lineage>
</organism>
<keyword evidence="10 12" id="KW-0472">Membrane</keyword>
<dbReference type="UniPathway" id="UPA00705"/>
<evidence type="ECO:0000313" key="15">
    <source>
        <dbReference type="Proteomes" id="UP000644660"/>
    </source>
</evidence>
<proteinExistence type="inferred from homology"/>
<reference evidence="14 15" key="1">
    <citation type="submission" date="2020-05" db="EMBL/GenBank/DDBJ databases">
        <authorList>
            <person name="Casaregola S."/>
            <person name="Devillers H."/>
            <person name="Grondin C."/>
        </authorList>
    </citation>
    <scope>NUCLEOTIDE SEQUENCE [LARGE SCALE GENOMIC DNA]</scope>
    <source>
        <strain evidence="14 15">CLIB 1767</strain>
    </source>
</reference>
<evidence type="ECO:0000256" key="2">
    <source>
        <dbReference type="ARBA" id="ARBA00004673"/>
    </source>
</evidence>